<dbReference type="PROSITE" id="PS50110">
    <property type="entry name" value="RESPONSE_REGULATORY"/>
    <property type="match status" value="1"/>
</dbReference>
<sequence>MPKSPTPPSAPQRVIPTRREYNIWVADESIEDFALRYAPRSVRKWSPWMVTNTAMSTVSFLAMEAIGATLLWQYGFSNALMAAIVVCSLIFLTSWPISYYAAKYNVDVDLLTRGAGFGYIGSTITSVIYASFTFILLAFEAAIMAMALELALHIPQSIGYLISALIILPLVVKGVGFINKVQAITQPIWLILLLLPWIFVWWKQPQLLEQSMQFVGITSHSTAFNLTYFGAACTLLFVFVIQIGEQADYLRFLPPREQHPRSWLLAVFLGGPSWIIFGFVKILMGMLLMVLAYRYAVPQIELSNPTYLYWFAFQQGISSADVALWLTVLLVCLAQIKINMTNAYAGSLAWSNFFARLTHSHPGRIVWLIFNILIAIMLMEMGISHAVEQILGLYSNIALAWIGAVVADLIICKPLGLSPKGIEFRRAYLYDINPVGVGALLLASLLSMLSYLGFFGELAKGLASFIALGTAMLSVPIIAYLTRGKYYLARQPEALAMTSVATCVVCQREYEVADMASCPAYSGEICSLCCSLEARCHDRCKPHARWSEQWKSLLIRYLPITWAQRLNTRLSLYLLVMLSLALVLAVCLSLVYLQEKSSLDAIHTAGQQQLFALFVKIYCILFLLISVAAWWLVLNDESRRNAEQESEQQNSLLLEEIAAHEVTSQHLQDARIQAEKANEAKSRYVIGISHELRTPLNSILGYSQLLQKQEKLSEQGEKALGVISRSGQHLTSLIDGLLDLARIETGKISLNMVDIHFPDFIQQIVQMFQPQIEQKHLKFVCEISEHLPQYVRSDKKRLEQVLINVLGNALKFTRKGEIRLQVDYRFQTAYFTVQDTGCGIAKEDLQRIFTPFERGRNVVQGGFSGTGLGLPIVKLLVDLLGGQLTVSSELNQGTSFHIKLYLPSKDLIHPIRNLHSNQIVGYVGERKRILVVDNEAVDRGLVANFLRPLGFELQEAESGIDCLRQVPMFQPDLILMDLNMPLMGGWETARLLRQNHITNVPIVIISADANERAVNPQDAVLTEDFLLKPIDLNLLLSKIGDKLDLTWLNAEQQAQQPNLLNQMQSTQPASSNSEKVTETLSATSVQSLPQALAHLQEVLSQGYIRGAQQALQQYQQDFPEQQKLWLQLAQSVQKFDLKMAKQQLQDFSIDESS</sequence>
<accession>V2UWJ8</accession>
<dbReference type="GO" id="GO:0000155">
    <property type="term" value="F:phosphorelay sensor kinase activity"/>
    <property type="evidence" value="ECO:0007669"/>
    <property type="project" value="InterPro"/>
</dbReference>
<dbReference type="PANTHER" id="PTHR43047:SF72">
    <property type="entry name" value="OSMOSENSING HISTIDINE PROTEIN KINASE SLN1"/>
    <property type="match status" value="1"/>
</dbReference>
<keyword evidence="5" id="KW-0418">Kinase</keyword>
<dbReference type="FunFam" id="3.30.565.10:FF:000010">
    <property type="entry name" value="Sensor histidine kinase RcsC"/>
    <property type="match status" value="1"/>
</dbReference>
<dbReference type="InterPro" id="IPR001789">
    <property type="entry name" value="Sig_transdc_resp-reg_receiver"/>
</dbReference>
<evidence type="ECO:0000256" key="4">
    <source>
        <dbReference type="ARBA" id="ARBA00022679"/>
    </source>
</evidence>
<dbReference type="EC" id="2.7.13.3" evidence="2"/>
<dbReference type="InterPro" id="IPR003594">
    <property type="entry name" value="HATPase_dom"/>
</dbReference>
<keyword evidence="8" id="KW-0812">Transmembrane</keyword>
<dbReference type="EMBL" id="AYEU01000001">
    <property type="protein sequence ID" value="ESK52986.1"/>
    <property type="molecule type" value="Genomic_DNA"/>
</dbReference>
<keyword evidence="8" id="KW-0472">Membrane</keyword>
<dbReference type="PANTHER" id="PTHR43047">
    <property type="entry name" value="TWO-COMPONENT HISTIDINE PROTEIN KINASE"/>
    <property type="match status" value="1"/>
</dbReference>
<dbReference type="Pfam" id="PF02518">
    <property type="entry name" value="HATPase_c"/>
    <property type="match status" value="1"/>
</dbReference>
<feature type="transmembrane region" description="Helical" evidence="8">
    <location>
        <begin position="263"/>
        <end position="296"/>
    </location>
</feature>
<dbReference type="PRINTS" id="PR00344">
    <property type="entry name" value="BCTRLSENSOR"/>
</dbReference>
<keyword evidence="6" id="KW-0902">Two-component regulatory system</keyword>
<gene>
    <name evidence="11" type="ORF">P255_00091</name>
</gene>
<dbReference type="GO" id="GO:0009927">
    <property type="term" value="F:histidine phosphotransfer kinase activity"/>
    <property type="evidence" value="ECO:0007669"/>
    <property type="project" value="TreeGrafter"/>
</dbReference>
<dbReference type="CDD" id="cd16922">
    <property type="entry name" value="HATPase_EvgS-ArcB-TorS-like"/>
    <property type="match status" value="1"/>
</dbReference>
<reference evidence="11 12" key="1">
    <citation type="submission" date="2013-10" db="EMBL/GenBank/DDBJ databases">
        <title>The Genome Sequence of Acinetobacter brisouii CIP 110357.</title>
        <authorList>
            <consortium name="The Broad Institute Genomics Platform"/>
            <consortium name="The Broad Institute Genome Sequencing Center for Infectious Disease"/>
            <person name="Cerqueira G."/>
            <person name="Feldgarden M."/>
            <person name="Courvalin P."/>
            <person name="Grillot-Courvalin C."/>
            <person name="Clermont D."/>
            <person name="Rocha E."/>
            <person name="Yoon E.-J."/>
            <person name="Nemec A."/>
            <person name="Young S.K."/>
            <person name="Zeng Q."/>
            <person name="Gargeya S."/>
            <person name="Fitzgerald M."/>
            <person name="Abouelleil A."/>
            <person name="Alvarado L."/>
            <person name="Berlin A.M."/>
            <person name="Chapman S.B."/>
            <person name="Gainer-Dewar J."/>
            <person name="Goldberg J."/>
            <person name="Gnerre S."/>
            <person name="Griggs A."/>
            <person name="Gujja S."/>
            <person name="Hansen M."/>
            <person name="Howarth C."/>
            <person name="Imamovic A."/>
            <person name="Ireland A."/>
            <person name="Larimer J."/>
            <person name="McCowan C."/>
            <person name="Murphy C."/>
            <person name="Pearson M."/>
            <person name="Poon T.W."/>
            <person name="Priest M."/>
            <person name="Roberts A."/>
            <person name="Saif S."/>
            <person name="Shea T."/>
            <person name="Sykes S."/>
            <person name="Wortman J."/>
            <person name="Nusbaum C."/>
            <person name="Birren B."/>
        </authorList>
    </citation>
    <scope>NUCLEOTIDE SEQUENCE [LARGE SCALE GENOMIC DNA]</scope>
    <source>
        <strain evidence="11 12">CIP 110357</strain>
    </source>
</reference>
<dbReference type="PATRIC" id="fig|1341683.3.peg.91"/>
<dbReference type="SMART" id="SM00448">
    <property type="entry name" value="REC"/>
    <property type="match status" value="1"/>
</dbReference>
<protein>
    <recommendedName>
        <fullName evidence="2">histidine kinase</fullName>
        <ecNumber evidence="2">2.7.13.3</ecNumber>
    </recommendedName>
</protein>
<dbReference type="CDD" id="cd00082">
    <property type="entry name" value="HisKA"/>
    <property type="match status" value="1"/>
</dbReference>
<proteinExistence type="predicted"/>
<dbReference type="InterPro" id="IPR036097">
    <property type="entry name" value="HisK_dim/P_sf"/>
</dbReference>
<dbReference type="STRING" id="396323.VH98_05750"/>
<dbReference type="SUPFAM" id="SSF47384">
    <property type="entry name" value="Homodimeric domain of signal transducing histidine kinase"/>
    <property type="match status" value="1"/>
</dbReference>
<feature type="transmembrane region" description="Helical" evidence="8">
    <location>
        <begin position="432"/>
        <end position="455"/>
    </location>
</feature>
<dbReference type="InterPro" id="IPR004358">
    <property type="entry name" value="Sig_transdc_His_kin-like_C"/>
</dbReference>
<evidence type="ECO:0000256" key="5">
    <source>
        <dbReference type="ARBA" id="ARBA00022777"/>
    </source>
</evidence>
<evidence type="ECO:0000256" key="2">
    <source>
        <dbReference type="ARBA" id="ARBA00012438"/>
    </source>
</evidence>
<keyword evidence="8" id="KW-1133">Transmembrane helix</keyword>
<feature type="transmembrane region" description="Helical" evidence="8">
    <location>
        <begin position="79"/>
        <end position="97"/>
    </location>
</feature>
<dbReference type="Gene3D" id="3.30.565.10">
    <property type="entry name" value="Histidine kinase-like ATPase, C-terminal domain"/>
    <property type="match status" value="1"/>
</dbReference>
<feature type="transmembrane region" description="Helical" evidence="8">
    <location>
        <begin position="572"/>
        <end position="593"/>
    </location>
</feature>
<evidence type="ECO:0000256" key="7">
    <source>
        <dbReference type="PROSITE-ProRule" id="PRU00169"/>
    </source>
</evidence>
<dbReference type="CDD" id="cd17546">
    <property type="entry name" value="REC_hyHK_CKI1_RcsC-like"/>
    <property type="match status" value="1"/>
</dbReference>
<dbReference type="InterPro" id="IPR005467">
    <property type="entry name" value="His_kinase_dom"/>
</dbReference>
<dbReference type="Pfam" id="PF00512">
    <property type="entry name" value="HisKA"/>
    <property type="match status" value="1"/>
</dbReference>
<name>V2UWJ8_9GAMM</name>
<dbReference type="InterPro" id="IPR011006">
    <property type="entry name" value="CheY-like_superfamily"/>
</dbReference>
<evidence type="ECO:0000256" key="1">
    <source>
        <dbReference type="ARBA" id="ARBA00000085"/>
    </source>
</evidence>
<keyword evidence="4" id="KW-0808">Transferase</keyword>
<dbReference type="AlphaFoldDB" id="V2UWJ8"/>
<dbReference type="InterPro" id="IPR036890">
    <property type="entry name" value="HATPase_C_sf"/>
</dbReference>
<dbReference type="SMART" id="SM00387">
    <property type="entry name" value="HATPase_c"/>
    <property type="match status" value="1"/>
</dbReference>
<feature type="transmembrane region" description="Helical" evidence="8">
    <location>
        <begin position="461"/>
        <end position="481"/>
    </location>
</feature>
<feature type="transmembrane region" description="Helical" evidence="8">
    <location>
        <begin position="117"/>
        <end position="146"/>
    </location>
</feature>
<dbReference type="HOGENOM" id="CLU_008084_1_0_6"/>
<dbReference type="GO" id="GO:0005886">
    <property type="term" value="C:plasma membrane"/>
    <property type="evidence" value="ECO:0007669"/>
    <property type="project" value="TreeGrafter"/>
</dbReference>
<dbReference type="SUPFAM" id="SSF55874">
    <property type="entry name" value="ATPase domain of HSP90 chaperone/DNA topoisomerase II/histidine kinase"/>
    <property type="match status" value="1"/>
</dbReference>
<evidence type="ECO:0000313" key="11">
    <source>
        <dbReference type="EMBL" id="ESK52986.1"/>
    </source>
</evidence>
<dbReference type="Gene3D" id="1.10.4160.10">
    <property type="entry name" value="Hydantoin permease"/>
    <property type="match status" value="1"/>
</dbReference>
<feature type="transmembrane region" description="Helical" evidence="8">
    <location>
        <begin position="393"/>
        <end position="411"/>
    </location>
</feature>
<dbReference type="Pfam" id="PF00072">
    <property type="entry name" value="Response_reg"/>
    <property type="match status" value="1"/>
</dbReference>
<evidence type="ECO:0000256" key="3">
    <source>
        <dbReference type="ARBA" id="ARBA00022553"/>
    </source>
</evidence>
<dbReference type="InterPro" id="IPR003661">
    <property type="entry name" value="HisK_dim/P_dom"/>
</dbReference>
<evidence type="ECO:0000259" key="9">
    <source>
        <dbReference type="PROSITE" id="PS50109"/>
    </source>
</evidence>
<dbReference type="PROSITE" id="PS50109">
    <property type="entry name" value="HIS_KIN"/>
    <property type="match status" value="1"/>
</dbReference>
<comment type="caution">
    <text evidence="11">The sequence shown here is derived from an EMBL/GenBank/DDBJ whole genome shotgun (WGS) entry which is preliminary data.</text>
</comment>
<dbReference type="Gene3D" id="1.10.287.130">
    <property type="match status" value="1"/>
</dbReference>
<feature type="transmembrane region" description="Helical" evidence="8">
    <location>
        <begin position="53"/>
        <end position="72"/>
    </location>
</feature>
<feature type="transmembrane region" description="Helical" evidence="8">
    <location>
        <begin position="365"/>
        <end position="387"/>
    </location>
</feature>
<comment type="catalytic activity">
    <reaction evidence="1">
        <text>ATP + protein L-histidine = ADP + protein N-phospho-L-histidine.</text>
        <dbReference type="EC" id="2.7.13.3"/>
    </reaction>
</comment>
<evidence type="ECO:0000259" key="10">
    <source>
        <dbReference type="PROSITE" id="PS50110"/>
    </source>
</evidence>
<organism evidence="11 12">
    <name type="scientific">Acinetobacter brisouii CIP 110357</name>
    <dbReference type="NCBI Taxonomy" id="1341683"/>
    <lineage>
        <taxon>Bacteria</taxon>
        <taxon>Pseudomonadati</taxon>
        <taxon>Pseudomonadota</taxon>
        <taxon>Gammaproteobacteria</taxon>
        <taxon>Moraxellales</taxon>
        <taxon>Moraxellaceae</taxon>
        <taxon>Acinetobacter</taxon>
    </lineage>
</organism>
<feature type="domain" description="Response regulatory" evidence="10">
    <location>
        <begin position="928"/>
        <end position="1043"/>
    </location>
</feature>
<feature type="transmembrane region" description="Helical" evidence="8">
    <location>
        <begin position="184"/>
        <end position="202"/>
    </location>
</feature>
<feature type="transmembrane region" description="Helical" evidence="8">
    <location>
        <begin position="223"/>
        <end position="243"/>
    </location>
</feature>
<feature type="transmembrane region" description="Helical" evidence="8">
    <location>
        <begin position="158"/>
        <end position="178"/>
    </location>
</feature>
<dbReference type="SMART" id="SM00388">
    <property type="entry name" value="HisKA"/>
    <property type="match status" value="1"/>
</dbReference>
<evidence type="ECO:0000256" key="6">
    <source>
        <dbReference type="ARBA" id="ARBA00023012"/>
    </source>
</evidence>
<dbReference type="Proteomes" id="UP000018418">
    <property type="component" value="Unassembled WGS sequence"/>
</dbReference>
<keyword evidence="3 7" id="KW-0597">Phosphoprotein</keyword>
<evidence type="ECO:0000256" key="8">
    <source>
        <dbReference type="SAM" id="Phobius"/>
    </source>
</evidence>
<dbReference type="Gene3D" id="3.40.50.2300">
    <property type="match status" value="1"/>
</dbReference>
<feature type="transmembrane region" description="Helical" evidence="8">
    <location>
        <begin position="613"/>
        <end position="634"/>
    </location>
</feature>
<feature type="domain" description="Histidine kinase" evidence="9">
    <location>
        <begin position="687"/>
        <end position="904"/>
    </location>
</feature>
<feature type="modified residue" description="4-aspartylphosphate" evidence="7">
    <location>
        <position position="977"/>
    </location>
</feature>
<dbReference type="SUPFAM" id="SSF52172">
    <property type="entry name" value="CheY-like"/>
    <property type="match status" value="1"/>
</dbReference>
<keyword evidence="12" id="KW-1185">Reference proteome</keyword>
<evidence type="ECO:0000313" key="12">
    <source>
        <dbReference type="Proteomes" id="UP000018418"/>
    </source>
</evidence>